<accession>A0A6J6NCE2</accession>
<organism evidence="1">
    <name type="scientific">freshwater metagenome</name>
    <dbReference type="NCBI Taxonomy" id="449393"/>
    <lineage>
        <taxon>unclassified sequences</taxon>
        <taxon>metagenomes</taxon>
        <taxon>ecological metagenomes</taxon>
    </lineage>
</organism>
<name>A0A6J6NCE2_9ZZZZ</name>
<dbReference type="Pfam" id="PF11452">
    <property type="entry name" value="DUF3000"/>
    <property type="match status" value="1"/>
</dbReference>
<gene>
    <name evidence="1" type="ORF">UFOPK2373_00332</name>
</gene>
<dbReference type="AlphaFoldDB" id="A0A6J6NCE2"/>
<proteinExistence type="predicted"/>
<dbReference type="InterPro" id="IPR021555">
    <property type="entry name" value="DUF3000"/>
</dbReference>
<evidence type="ECO:0000313" key="1">
    <source>
        <dbReference type="EMBL" id="CAB4682223.1"/>
    </source>
</evidence>
<reference evidence="1" key="1">
    <citation type="submission" date="2020-05" db="EMBL/GenBank/DDBJ databases">
        <authorList>
            <person name="Chiriac C."/>
            <person name="Salcher M."/>
            <person name="Ghai R."/>
            <person name="Kavagutti S V."/>
        </authorList>
    </citation>
    <scope>NUCLEOTIDE SEQUENCE</scope>
</reference>
<dbReference type="EMBL" id="CAEZXL010000036">
    <property type="protein sequence ID" value="CAB4682223.1"/>
    <property type="molecule type" value="Genomic_DNA"/>
</dbReference>
<protein>
    <submittedName>
        <fullName evidence="1">Unannotated protein</fullName>
    </submittedName>
</protein>
<sequence length="193" mass="21335">MSLYKLDPKAPAQFKAAAMGLTELMLRSELETLQIPAPKEIAPYALAFSAQVPNPADTPMNRGVGRLVFLHNPEEFDTWGSNMRVIAYGKSPLESDVAMQEDAANYWWEWLMRALDYRGARFSHEAGTITRMTSTGMGSLATDRENTEIEIRASWSPQEDDLGPHLGAWQDLISGMAGYEIGGEGVARIARAQ</sequence>